<proteinExistence type="predicted"/>
<keyword evidence="3" id="KW-1185">Reference proteome</keyword>
<reference evidence="2" key="1">
    <citation type="journal article" date="2020" name="bioRxiv">
        <title>Comparative genomics of Chlamydomonas.</title>
        <authorList>
            <person name="Craig R.J."/>
            <person name="Hasan A.R."/>
            <person name="Ness R.W."/>
            <person name="Keightley P.D."/>
        </authorList>
    </citation>
    <scope>NUCLEOTIDE SEQUENCE</scope>
    <source>
        <strain evidence="2">CCAP 11/70</strain>
    </source>
</reference>
<organism evidence="2 3">
    <name type="scientific">Edaphochlamys debaryana</name>
    <dbReference type="NCBI Taxonomy" id="47281"/>
    <lineage>
        <taxon>Eukaryota</taxon>
        <taxon>Viridiplantae</taxon>
        <taxon>Chlorophyta</taxon>
        <taxon>core chlorophytes</taxon>
        <taxon>Chlorophyceae</taxon>
        <taxon>CS clade</taxon>
        <taxon>Chlamydomonadales</taxon>
        <taxon>Chlamydomonadales incertae sedis</taxon>
        <taxon>Edaphochlamys</taxon>
    </lineage>
</organism>
<sequence length="271" mass="29823">MHTSTSRACCRRCRPVSDSTHGIIVVVDAKASIFTRIWCLYEMFMTGTGYDYMVRRREDRDALTCGAYGVFNDCCCGRGVPSVLVLLLSMATAVATWCCGCLGTLACCIWNCIESHGRESGSIVRDDDEMYEKMAFPHPDIFHINIAGLDRMAEYDIQAISVEDAQATVQADLERIREDFMRSWVPLSSAFDGVWGTYAVDAFIRASLTCYRRHGKTFGRVALAGSAMDAAGVPRRRPARGLGVGAQGHIGRVAPERLQPPAQEPEPHKGA</sequence>
<evidence type="ECO:0000313" key="3">
    <source>
        <dbReference type="Proteomes" id="UP000612055"/>
    </source>
</evidence>
<accession>A0A836C4J1</accession>
<name>A0A836C4J1_9CHLO</name>
<protein>
    <submittedName>
        <fullName evidence="2">Uncharacterized protein</fullName>
    </submittedName>
</protein>
<feature type="region of interest" description="Disordered" evidence="1">
    <location>
        <begin position="244"/>
        <end position="271"/>
    </location>
</feature>
<dbReference type="Proteomes" id="UP000612055">
    <property type="component" value="Unassembled WGS sequence"/>
</dbReference>
<dbReference type="AlphaFoldDB" id="A0A836C4J1"/>
<evidence type="ECO:0000256" key="1">
    <source>
        <dbReference type="SAM" id="MobiDB-lite"/>
    </source>
</evidence>
<evidence type="ECO:0000313" key="2">
    <source>
        <dbReference type="EMBL" id="KAG2498958.1"/>
    </source>
</evidence>
<dbReference type="EMBL" id="JAEHOE010000008">
    <property type="protein sequence ID" value="KAG2498958.1"/>
    <property type="molecule type" value="Genomic_DNA"/>
</dbReference>
<comment type="caution">
    <text evidence="2">The sequence shown here is derived from an EMBL/GenBank/DDBJ whole genome shotgun (WGS) entry which is preliminary data.</text>
</comment>
<gene>
    <name evidence="2" type="ORF">HYH03_003147</name>
</gene>